<dbReference type="Proteomes" id="UP000502706">
    <property type="component" value="Chromosome"/>
</dbReference>
<dbReference type="RefSeq" id="WP_166396318.1">
    <property type="nucleotide sequence ID" value="NZ_CP045121.1"/>
</dbReference>
<proteinExistence type="predicted"/>
<dbReference type="KEGG" id="rmar:GBA65_09040"/>
<name>A0A6G8PWS7_9ACTN</name>
<dbReference type="AlphaFoldDB" id="A0A6G8PWS7"/>
<protein>
    <recommendedName>
        <fullName evidence="3">Methyltransferase type 12</fullName>
    </recommendedName>
</protein>
<evidence type="ECO:0008006" key="3">
    <source>
        <dbReference type="Google" id="ProtNLM"/>
    </source>
</evidence>
<keyword evidence="2" id="KW-1185">Reference proteome</keyword>
<organism evidence="1 2">
    <name type="scientific">Rubrobacter marinus</name>
    <dbReference type="NCBI Taxonomy" id="2653852"/>
    <lineage>
        <taxon>Bacteria</taxon>
        <taxon>Bacillati</taxon>
        <taxon>Actinomycetota</taxon>
        <taxon>Rubrobacteria</taxon>
        <taxon>Rubrobacterales</taxon>
        <taxon>Rubrobacteraceae</taxon>
        <taxon>Rubrobacter</taxon>
    </lineage>
</organism>
<evidence type="ECO:0000313" key="2">
    <source>
        <dbReference type="Proteomes" id="UP000502706"/>
    </source>
</evidence>
<gene>
    <name evidence="1" type="ORF">GBA65_09040</name>
</gene>
<sequence>MSQNPYAEHNQQSKANFDGVYDLPDPRGYFEALGSLDYRAPEHGSRVFSALLGAMAGEASDGPRVLDLCCSYGVNAALLKHDLTLDDLYARYASPDLAGLSAEELAISDVAFYRSRRRSQAPEVVGTDSAARAVSYALRAGLLDGGSAENLEEDEPTEALRRDARGIRLVTVTGGVGYIWERTFERVLSCVADGSENGAPWVAAFAVRFVDYDPIAAVLARRGLVTEKLSTHTFPQRRFEGAAERDHVLRQLAAAGIDPAGKEDEGWYHADLYLSRPSEEVSAAPVDELLGNF</sequence>
<dbReference type="InterPro" id="IPR029063">
    <property type="entry name" value="SAM-dependent_MTases_sf"/>
</dbReference>
<dbReference type="SUPFAM" id="SSF53335">
    <property type="entry name" value="S-adenosyl-L-methionine-dependent methyltransferases"/>
    <property type="match status" value="1"/>
</dbReference>
<reference evidence="1 2" key="1">
    <citation type="submission" date="2019-10" db="EMBL/GenBank/DDBJ databases">
        <title>Rubrobacter sp nov SCSIO 52915 isolated from a deep-sea sediment in the South China Sea.</title>
        <authorList>
            <person name="Chen R.W."/>
        </authorList>
    </citation>
    <scope>NUCLEOTIDE SEQUENCE [LARGE SCALE GENOMIC DNA]</scope>
    <source>
        <strain evidence="1 2">SCSIO 52915</strain>
    </source>
</reference>
<evidence type="ECO:0000313" key="1">
    <source>
        <dbReference type="EMBL" id="QIN78643.1"/>
    </source>
</evidence>
<dbReference type="EMBL" id="CP045121">
    <property type="protein sequence ID" value="QIN78643.1"/>
    <property type="molecule type" value="Genomic_DNA"/>
</dbReference>
<accession>A0A6G8PWS7</accession>